<dbReference type="EC" id="5.6.1.3" evidence="17"/>
<dbReference type="Gene3D" id="6.10.250.2520">
    <property type="match status" value="1"/>
</dbReference>
<accession>A0A8C1Y9Z1</accession>
<dbReference type="Gene3D" id="3.40.850.10">
    <property type="entry name" value="Kinesin motor domain"/>
    <property type="match status" value="2"/>
</dbReference>
<keyword evidence="8" id="KW-0770">Synapse</keyword>
<dbReference type="SMART" id="SM00129">
    <property type="entry name" value="KISc"/>
    <property type="match status" value="1"/>
</dbReference>
<dbReference type="GO" id="GO:0048731">
    <property type="term" value="P:system development"/>
    <property type="evidence" value="ECO:0007669"/>
    <property type="project" value="UniProtKB-ARBA"/>
</dbReference>
<keyword evidence="6 18" id="KW-0547">Nucleotide-binding</keyword>
<dbReference type="Pfam" id="PF12423">
    <property type="entry name" value="KIF1B"/>
    <property type="match status" value="1"/>
</dbReference>
<keyword evidence="5" id="KW-0493">Microtubule</keyword>
<dbReference type="InterPro" id="IPR001752">
    <property type="entry name" value="Kinesin_motor_dom"/>
</dbReference>
<evidence type="ECO:0000259" key="20">
    <source>
        <dbReference type="PROSITE" id="PS50003"/>
    </source>
</evidence>
<comment type="subcellular location">
    <subcellularLocation>
        <location evidence="1">Cytoplasm</location>
        <location evidence="1">Cytoskeleton</location>
    </subcellularLocation>
    <subcellularLocation>
        <location evidence="2">Cytoplasmic vesicle</location>
        <location evidence="2">Secretory vesicle membrane</location>
    </subcellularLocation>
    <subcellularLocation>
        <location evidence="15">Synapse</location>
    </subcellularLocation>
</comment>
<comment type="catalytic activity">
    <reaction evidence="16">
        <text>ATP + H2O + a kinesin associated with a microtubule at position (n) = ADP + phosphate a kinesin associated with a microtubule at position (n+1, toward the plus end).</text>
        <dbReference type="EC" id="5.6.1.3"/>
    </reaction>
</comment>
<dbReference type="FunFam" id="2.60.200.20:FF:000001">
    <property type="entry name" value="Kinesin family member 1B"/>
    <property type="match status" value="1"/>
</dbReference>
<protein>
    <recommendedName>
        <fullName evidence="17">plus-end-directed kinesin ATPase</fullName>
        <ecNumber evidence="17">5.6.1.3</ecNumber>
    </recommendedName>
</protein>
<dbReference type="PANTHER" id="PTHR47117:SF4">
    <property type="entry name" value="KINESIN-LIKE PROTEIN KIF1B ISOFORM X1"/>
    <property type="match status" value="1"/>
</dbReference>
<evidence type="ECO:0000256" key="8">
    <source>
        <dbReference type="ARBA" id="ARBA00023018"/>
    </source>
</evidence>
<evidence type="ECO:0000256" key="9">
    <source>
        <dbReference type="ARBA" id="ARBA00023054"/>
    </source>
</evidence>
<keyword evidence="4" id="KW-0597">Phosphoprotein</keyword>
<dbReference type="Pfam" id="PF12473">
    <property type="entry name" value="DUF3694"/>
    <property type="match status" value="1"/>
</dbReference>
<organism evidence="22 23">
    <name type="scientific">Cyprinus carpio</name>
    <name type="common">Common carp</name>
    <dbReference type="NCBI Taxonomy" id="7962"/>
    <lineage>
        <taxon>Eukaryota</taxon>
        <taxon>Metazoa</taxon>
        <taxon>Chordata</taxon>
        <taxon>Craniata</taxon>
        <taxon>Vertebrata</taxon>
        <taxon>Euteleostomi</taxon>
        <taxon>Actinopterygii</taxon>
        <taxon>Neopterygii</taxon>
        <taxon>Teleostei</taxon>
        <taxon>Ostariophysi</taxon>
        <taxon>Cypriniformes</taxon>
        <taxon>Cyprinidae</taxon>
        <taxon>Cyprininae</taxon>
        <taxon>Cyprinus</taxon>
    </lineage>
</organism>
<keyword evidence="12" id="KW-0206">Cytoskeleton</keyword>
<evidence type="ECO:0000256" key="3">
    <source>
        <dbReference type="ARBA" id="ARBA00022490"/>
    </source>
</evidence>
<evidence type="ECO:0000256" key="14">
    <source>
        <dbReference type="ARBA" id="ARBA00023329"/>
    </source>
</evidence>
<dbReference type="GO" id="GO:0008574">
    <property type="term" value="F:plus-end-directed microtubule motor activity"/>
    <property type="evidence" value="ECO:0007669"/>
    <property type="project" value="UniProtKB-EC"/>
</dbReference>
<dbReference type="Gene3D" id="2.60.200.20">
    <property type="match status" value="1"/>
</dbReference>
<dbReference type="SUPFAM" id="SSF50729">
    <property type="entry name" value="PH domain-like"/>
    <property type="match status" value="1"/>
</dbReference>
<reference evidence="22" key="1">
    <citation type="submission" date="2025-08" db="UniProtKB">
        <authorList>
            <consortium name="Ensembl"/>
        </authorList>
    </citation>
    <scope>IDENTIFICATION</scope>
</reference>
<evidence type="ECO:0000256" key="11">
    <source>
        <dbReference type="ARBA" id="ARBA00023175"/>
    </source>
</evidence>
<dbReference type="InterPro" id="IPR036961">
    <property type="entry name" value="Kinesin_motor_dom_sf"/>
</dbReference>
<dbReference type="PROSITE" id="PS50003">
    <property type="entry name" value="PH_DOMAIN"/>
    <property type="match status" value="1"/>
</dbReference>
<dbReference type="InterPro" id="IPR032405">
    <property type="entry name" value="Kinesin_assoc"/>
</dbReference>
<keyword evidence="7 18" id="KW-0067">ATP-binding</keyword>
<dbReference type="FunFam" id="3.40.850.10:FF:000004">
    <property type="entry name" value="Kinesin-like protein isoform 2"/>
    <property type="match status" value="1"/>
</dbReference>
<keyword evidence="14" id="KW-0968">Cytoplasmic vesicle</keyword>
<dbReference type="CDD" id="cd01365">
    <property type="entry name" value="KISc_KIF1A_KIF1B"/>
    <property type="match status" value="1"/>
</dbReference>
<evidence type="ECO:0000256" key="10">
    <source>
        <dbReference type="ARBA" id="ARBA00023136"/>
    </source>
</evidence>
<dbReference type="Gene3D" id="2.30.29.30">
    <property type="entry name" value="Pleckstrin-homology domain (PH domain)/Phosphotyrosine-binding domain (PTB)"/>
    <property type="match status" value="1"/>
</dbReference>
<keyword evidence="3" id="KW-0963">Cytoplasm</keyword>
<dbReference type="InterPro" id="IPR022164">
    <property type="entry name" value="Kinesin-like"/>
</dbReference>
<dbReference type="GO" id="GO:0045202">
    <property type="term" value="C:synapse"/>
    <property type="evidence" value="ECO:0007669"/>
    <property type="project" value="UniProtKB-SubCell"/>
</dbReference>
<evidence type="ECO:0000256" key="18">
    <source>
        <dbReference type="PROSITE-ProRule" id="PRU00283"/>
    </source>
</evidence>
<dbReference type="FunFam" id="2.30.29.30:FF:000023">
    <property type="entry name" value="Kinesin family member 1B"/>
    <property type="match status" value="1"/>
</dbReference>
<evidence type="ECO:0000256" key="5">
    <source>
        <dbReference type="ARBA" id="ARBA00022701"/>
    </source>
</evidence>
<evidence type="ECO:0000256" key="6">
    <source>
        <dbReference type="ARBA" id="ARBA00022741"/>
    </source>
</evidence>
<dbReference type="SUPFAM" id="SSF52540">
    <property type="entry name" value="P-loop containing nucleoside triphosphate hydrolases"/>
    <property type="match status" value="1"/>
</dbReference>
<evidence type="ECO:0000256" key="4">
    <source>
        <dbReference type="ARBA" id="ARBA00022553"/>
    </source>
</evidence>
<evidence type="ECO:0000256" key="15">
    <source>
        <dbReference type="ARBA" id="ARBA00034103"/>
    </source>
</evidence>
<keyword evidence="13" id="KW-0413">Isomerase</keyword>
<evidence type="ECO:0000313" key="22">
    <source>
        <dbReference type="Ensembl" id="ENSCCRP00015091521.1"/>
    </source>
</evidence>
<keyword evidence="11 18" id="KW-0505">Motor protein</keyword>
<dbReference type="GO" id="GO:0008017">
    <property type="term" value="F:microtubule binding"/>
    <property type="evidence" value="ECO:0007669"/>
    <property type="project" value="InterPro"/>
</dbReference>
<feature type="domain" description="Kinesin motor" evidence="21">
    <location>
        <begin position="5"/>
        <end position="333"/>
    </location>
</feature>
<dbReference type="Pfam" id="PF16183">
    <property type="entry name" value="Kinesin_assoc"/>
    <property type="match status" value="1"/>
</dbReference>
<comment type="similarity">
    <text evidence="18">Belongs to the TRAFAC class myosin-kinesin ATPase superfamily. Kinesin family.</text>
</comment>
<dbReference type="PANTHER" id="PTHR47117">
    <property type="entry name" value="STAR-RELATED LIPID TRANSFER PROTEIN 9"/>
    <property type="match status" value="1"/>
</dbReference>
<evidence type="ECO:0000259" key="21">
    <source>
        <dbReference type="PROSITE" id="PS50067"/>
    </source>
</evidence>
<dbReference type="GO" id="GO:0005524">
    <property type="term" value="F:ATP binding"/>
    <property type="evidence" value="ECO:0007669"/>
    <property type="project" value="UniProtKB-UniRule"/>
</dbReference>
<dbReference type="InterPro" id="IPR019821">
    <property type="entry name" value="Kinesin_motor_CS"/>
</dbReference>
<dbReference type="InterPro" id="IPR011993">
    <property type="entry name" value="PH-like_dom_sf"/>
</dbReference>
<proteinExistence type="inferred from homology"/>
<dbReference type="PROSITE" id="PS00411">
    <property type="entry name" value="KINESIN_MOTOR_1"/>
    <property type="match status" value="1"/>
</dbReference>
<evidence type="ECO:0000313" key="23">
    <source>
        <dbReference type="Proteomes" id="UP000694700"/>
    </source>
</evidence>
<dbReference type="PROSITE" id="PS50067">
    <property type="entry name" value="KINESIN_MOTOR_2"/>
    <property type="match status" value="1"/>
</dbReference>
<dbReference type="PRINTS" id="PR00380">
    <property type="entry name" value="KINESINHEAVY"/>
</dbReference>
<dbReference type="Pfam" id="PF00169">
    <property type="entry name" value="PH"/>
    <property type="match status" value="1"/>
</dbReference>
<evidence type="ECO:0000256" key="19">
    <source>
        <dbReference type="SAM" id="MobiDB-lite"/>
    </source>
</evidence>
<dbReference type="InterPro" id="IPR000253">
    <property type="entry name" value="FHA_dom"/>
</dbReference>
<keyword evidence="10" id="KW-0472">Membrane</keyword>
<dbReference type="Pfam" id="PF00225">
    <property type="entry name" value="Kinesin"/>
    <property type="match status" value="2"/>
</dbReference>
<dbReference type="Ensembl" id="ENSCCRT00015094468.1">
    <property type="protein sequence ID" value="ENSCCRP00015091521.1"/>
    <property type="gene ID" value="ENSCCRG00015027014.1"/>
</dbReference>
<evidence type="ECO:0000256" key="17">
    <source>
        <dbReference type="ARBA" id="ARBA00066390"/>
    </source>
</evidence>
<name>A0A8C1Y9Z1_CYPCA</name>
<dbReference type="Pfam" id="PF00498">
    <property type="entry name" value="FHA"/>
    <property type="match status" value="1"/>
</dbReference>
<dbReference type="GO" id="GO:0005874">
    <property type="term" value="C:microtubule"/>
    <property type="evidence" value="ECO:0007669"/>
    <property type="project" value="UniProtKB-KW"/>
</dbReference>
<sequence>MSGASVKVAVRVRPFNSRETSKESKCIIQMQGNSTTILNPKNPKEPPKSFSFDYSYWSHTSPDDPSFASQSLVYNDIGKEMLQHAFEGYNVCIFAYGQTGAGKSYTMMGKQEEGQEGIIPQVCIKLYLIFMFSLDLLNPKNKGNLRVREHPLLGPYVEDLSKLAVTSYTDIADLMDAGNKARTVAATNMNETSSRSHAVFTIVFTQRKYDSETDLSTEKVSKISLVDLAGSERADSTGAKGTRLKEGANINKSLTTLGKVISALAEVVSIVQHLKKKKKTDFIPYRDSVLTWLLRENLGGNSRTAMVAALSPADINYDETLSTLRYADRAKQIKCNAVINEDPNAKLVRELKDEVTRLKDLLRAQGLGDILDTPMGCLTASPSSGSLCSQAGLQSVSSIQERIMSTPGGEEAIERLKESEKIIAELNETWEEKLRKTEAIRMEREALLAEMGVAIREDGGTLGVFSPKKTPHLVNLNEDPLMSECLLYYIKDGITRVGQADAERRQDIVLSGAHIKEEHCIFRSERNANGDVIVMLEPCEGSETYVNGKRVTSAVQLRSGNRIIMGKNHVFRFNHPEQARAEREKTPTAETPVEPVDWTFAQRELLEKQGIDMKQEMEKRYESHKLQKQVETRSLAAETPDEEEEEEEEDEVPWTQHEYELAQWAFRKWRYHQFTSLRDQLWGNAVYLKEANAISVELKKKVQFQFVLLTDTLYSPLPPELLPPEPEKERDTRPFPRTVVAVEVQDLKNGATHYWSLEKLKQRLDQMREMYDRAGEMASSNPSEDVEGALTGSDPFYDRFHWFKLVGSSPIFHGCVNEHLVDRTPSPTFSTSDSEITELADERQSEMEDFMDDEAFVDDTSSDAGTEEGSDIFSDGQDPFYDRSPWFILVGRAFVYLSNLLYPVPLVHRVAIVTEKGEVRGFLRVGVQAIAADEEAPDYGSGVRQSGTAKISFDNEYFKKVQSDFSSVVMTRSGLSLEELRIVEGQGQSSEVITPSEEMNRINDMGECRSIVQLLGNVDAKLSDGLAEHLEVGSIFTFRVTVLQASSVPPEYADIFCQFNFLHRHDEAFSTEPLKNTGRGAPLGFYHVQNISVEVTESFIEYIKTKPIVFEVFGHYQQHPLHIHGQEVVSPSQPSRKYYPPPMPLSKPVPATKLNTITKSDLGQCVSKYELLAWFEISELEPTGDYIPAVVDHTRGLPCHGTYLLHQGIQRRITVTLIHEKGSELHWKDVRELVVGRIRNKPEVDESAADAVLSLNIISAKNLKSSHNSSRTFYRFEAVWDSSLHNSLLLNRVTPYGEKIYMTLSAYLELDHCIQPAIITKDICMVFYSRDAKISTPRSLRNLFGSVSTKILSMQRRRRKVLDTSVAYVRGEENLAGWRPRGDSLILEHQWELEKLEQLHEVSTEDKRSRLSTATLLAACLSDISPMGRDPSVTSFSSATLTPSSTCPSLSDSRYVRVTNNKLKIQLRILKHLSCPGPLKLTLVPPAPHAQNMRTSPWSVVSKKGFLSFMESRSNSWVKHFVVVRRPYVFIYNNDKDPVERGVLNLSTAQVEYSEDQQAMLKTPNTFAVCTKHRGILLQANNDKDMNDWLYAFNPLLAGTIRSKLARRRSSLMKN</sequence>
<dbReference type="InterPro" id="IPR049780">
    <property type="entry name" value="PH_KIFIA_KIFIB"/>
</dbReference>
<evidence type="ECO:0000256" key="12">
    <source>
        <dbReference type="ARBA" id="ARBA00023212"/>
    </source>
</evidence>
<dbReference type="Proteomes" id="UP000694700">
    <property type="component" value="Unplaced"/>
</dbReference>
<feature type="domain" description="PH" evidence="20">
    <location>
        <begin position="1500"/>
        <end position="1598"/>
    </location>
</feature>
<dbReference type="InterPro" id="IPR001849">
    <property type="entry name" value="PH_domain"/>
</dbReference>
<feature type="compositionally biased region" description="Acidic residues" evidence="19">
    <location>
        <begin position="639"/>
        <end position="652"/>
    </location>
</feature>
<evidence type="ECO:0000256" key="1">
    <source>
        <dbReference type="ARBA" id="ARBA00004245"/>
    </source>
</evidence>
<dbReference type="GO" id="GO:0010970">
    <property type="term" value="P:transport along microtubule"/>
    <property type="evidence" value="ECO:0007669"/>
    <property type="project" value="UniProtKB-ARBA"/>
</dbReference>
<keyword evidence="9" id="KW-0175">Coiled coil</keyword>
<dbReference type="InterPro" id="IPR022140">
    <property type="entry name" value="Kinesin-like_KIF1-typ"/>
</dbReference>
<evidence type="ECO:0000256" key="7">
    <source>
        <dbReference type="ARBA" id="ARBA00022840"/>
    </source>
</evidence>
<dbReference type="CDD" id="cd22727">
    <property type="entry name" value="FHA_KIF1B"/>
    <property type="match status" value="1"/>
</dbReference>
<dbReference type="SMART" id="SM00233">
    <property type="entry name" value="PH"/>
    <property type="match status" value="1"/>
</dbReference>
<dbReference type="CDD" id="cd01233">
    <property type="entry name" value="PH_KIFIA_KIFIB"/>
    <property type="match status" value="1"/>
</dbReference>
<evidence type="ECO:0000256" key="13">
    <source>
        <dbReference type="ARBA" id="ARBA00023235"/>
    </source>
</evidence>
<dbReference type="SUPFAM" id="SSF49879">
    <property type="entry name" value="SMAD/FHA domain"/>
    <property type="match status" value="1"/>
</dbReference>
<evidence type="ECO:0000256" key="16">
    <source>
        <dbReference type="ARBA" id="ARBA00050273"/>
    </source>
</evidence>
<feature type="binding site" evidence="18">
    <location>
        <begin position="97"/>
        <end position="104"/>
    </location>
    <ligand>
        <name>ATP</name>
        <dbReference type="ChEBI" id="CHEBI:30616"/>
    </ligand>
</feature>
<feature type="region of interest" description="Disordered" evidence="19">
    <location>
        <begin position="622"/>
        <end position="653"/>
    </location>
</feature>
<dbReference type="SMART" id="SM00240">
    <property type="entry name" value="FHA"/>
    <property type="match status" value="1"/>
</dbReference>
<dbReference type="InterPro" id="IPR027417">
    <property type="entry name" value="P-loop_NTPase"/>
</dbReference>
<feature type="compositionally biased region" description="Basic and acidic residues" evidence="19">
    <location>
        <begin position="622"/>
        <end position="631"/>
    </location>
</feature>
<evidence type="ECO:0000256" key="2">
    <source>
        <dbReference type="ARBA" id="ARBA00004250"/>
    </source>
</evidence>
<dbReference type="InterPro" id="IPR008984">
    <property type="entry name" value="SMAD_FHA_dom_sf"/>
</dbReference>
<dbReference type="GO" id="GO:0030658">
    <property type="term" value="C:transport vesicle membrane"/>
    <property type="evidence" value="ECO:0007669"/>
    <property type="project" value="UniProtKB-SubCell"/>
</dbReference>